<organism evidence="2 3">
    <name type="scientific">Vulcanisaeta souniana JCM 11219</name>
    <dbReference type="NCBI Taxonomy" id="1293586"/>
    <lineage>
        <taxon>Archaea</taxon>
        <taxon>Thermoproteota</taxon>
        <taxon>Thermoprotei</taxon>
        <taxon>Thermoproteales</taxon>
        <taxon>Thermoproteaceae</taxon>
        <taxon>Vulcanisaeta</taxon>
    </lineage>
</organism>
<dbReference type="EMBL" id="BMNM01000001">
    <property type="protein sequence ID" value="GGI69789.1"/>
    <property type="molecule type" value="Genomic_DNA"/>
</dbReference>
<sequence length="52" mass="5535">MPWLLYRVVRDRPGLLRDLTLVVGGLGLDATSGIGNTRAIMLDAGGESDVSH</sequence>
<protein>
    <recommendedName>
        <fullName evidence="5">ACT domain-containing protein</fullName>
    </recommendedName>
</protein>
<keyword evidence="4" id="KW-1185">Reference proteome</keyword>
<reference evidence="2" key="1">
    <citation type="journal article" date="2014" name="Int. J. Syst. Evol. Microbiol.">
        <title>Complete genome sequence of Corynebacterium casei LMG S-19264T (=DSM 44701T), isolated from a smear-ripened cheese.</title>
        <authorList>
            <consortium name="US DOE Joint Genome Institute (JGI-PGF)"/>
            <person name="Walter F."/>
            <person name="Albersmeier A."/>
            <person name="Kalinowski J."/>
            <person name="Ruckert C."/>
        </authorList>
    </citation>
    <scope>NUCLEOTIDE SEQUENCE</scope>
    <source>
        <strain evidence="2">JCM 11219</strain>
    </source>
</reference>
<dbReference type="GeneID" id="76206500"/>
<dbReference type="RefSeq" id="WP_229709682.1">
    <property type="nucleotide sequence ID" value="NZ_AP026830.1"/>
</dbReference>
<evidence type="ECO:0000313" key="2">
    <source>
        <dbReference type="EMBL" id="GGI69789.1"/>
    </source>
</evidence>
<dbReference type="EMBL" id="AP026830">
    <property type="protein sequence ID" value="BDR91857.1"/>
    <property type="molecule type" value="Genomic_DNA"/>
</dbReference>
<reference evidence="1" key="4">
    <citation type="journal article" date="2023" name="Microbiol. Resour. Announc.">
        <title>Complete Genome Sequence of Vulcanisaeta souniana Strain IC-059, a Hyperthermophilic Archaeon Isolated from Hot Spring Water in Japan.</title>
        <authorList>
            <person name="Kato S."/>
            <person name="Itoh T."/>
            <person name="Wu L."/>
            <person name="Ma J."/>
            <person name="Ohkuma M."/>
        </authorList>
    </citation>
    <scope>NUCLEOTIDE SEQUENCE</scope>
    <source>
        <strain evidence="1">JCM 11219</strain>
    </source>
</reference>
<accession>A0A830E4D2</accession>
<reference evidence="2" key="2">
    <citation type="submission" date="2020-09" db="EMBL/GenBank/DDBJ databases">
        <authorList>
            <person name="Sun Q."/>
            <person name="Ohkuma M."/>
        </authorList>
    </citation>
    <scope>NUCLEOTIDE SEQUENCE</scope>
    <source>
        <strain evidence="2">JCM 11219</strain>
    </source>
</reference>
<dbReference type="AlphaFoldDB" id="A0A830E4D2"/>
<gene>
    <name evidence="2" type="ORF">GCM10007112_03480</name>
    <name evidence="1" type="ORF">Vsou_09500</name>
</gene>
<reference evidence="4" key="3">
    <citation type="submission" date="2022-09" db="EMBL/GenBank/DDBJ databases">
        <title>Complete genome sequence of Vulcanisaeta souniana.</title>
        <authorList>
            <person name="Kato S."/>
            <person name="Itoh T."/>
            <person name="Ohkuma M."/>
        </authorList>
    </citation>
    <scope>NUCLEOTIDE SEQUENCE [LARGE SCALE GENOMIC DNA]</scope>
    <source>
        <strain evidence="4">JCM 11219</strain>
    </source>
</reference>
<dbReference type="Proteomes" id="UP000657075">
    <property type="component" value="Unassembled WGS sequence"/>
</dbReference>
<evidence type="ECO:0000313" key="3">
    <source>
        <dbReference type="Proteomes" id="UP000657075"/>
    </source>
</evidence>
<dbReference type="Proteomes" id="UP001060771">
    <property type="component" value="Chromosome"/>
</dbReference>
<name>A0A830E4D2_9CREN</name>
<proteinExistence type="predicted"/>
<evidence type="ECO:0000313" key="1">
    <source>
        <dbReference type="EMBL" id="BDR91857.1"/>
    </source>
</evidence>
<evidence type="ECO:0000313" key="4">
    <source>
        <dbReference type="Proteomes" id="UP001060771"/>
    </source>
</evidence>
<evidence type="ECO:0008006" key="5">
    <source>
        <dbReference type="Google" id="ProtNLM"/>
    </source>
</evidence>